<evidence type="ECO:0008006" key="4">
    <source>
        <dbReference type="Google" id="ProtNLM"/>
    </source>
</evidence>
<feature type="region of interest" description="Disordered" evidence="1">
    <location>
        <begin position="1"/>
        <end position="77"/>
    </location>
</feature>
<keyword evidence="3" id="KW-1185">Reference proteome</keyword>
<name>A0A9W7BLU8_9STRA</name>
<feature type="compositionally biased region" description="Basic residues" evidence="1">
    <location>
        <begin position="1"/>
        <end position="10"/>
    </location>
</feature>
<evidence type="ECO:0000313" key="3">
    <source>
        <dbReference type="Proteomes" id="UP001165160"/>
    </source>
</evidence>
<accession>A0A9W7BLU8</accession>
<evidence type="ECO:0000256" key="1">
    <source>
        <dbReference type="SAM" id="MobiDB-lite"/>
    </source>
</evidence>
<dbReference type="AlphaFoldDB" id="A0A9W7BLU8"/>
<protein>
    <recommendedName>
        <fullName evidence="4">RING-type domain-containing protein</fullName>
    </recommendedName>
</protein>
<organism evidence="2 3">
    <name type="scientific">Triparma verrucosa</name>
    <dbReference type="NCBI Taxonomy" id="1606542"/>
    <lineage>
        <taxon>Eukaryota</taxon>
        <taxon>Sar</taxon>
        <taxon>Stramenopiles</taxon>
        <taxon>Ochrophyta</taxon>
        <taxon>Bolidophyceae</taxon>
        <taxon>Parmales</taxon>
        <taxon>Triparmaceae</taxon>
        <taxon>Triparma</taxon>
    </lineage>
</organism>
<dbReference type="Gene3D" id="3.30.40.10">
    <property type="entry name" value="Zinc/RING finger domain, C3HC4 (zinc finger)"/>
    <property type="match status" value="1"/>
</dbReference>
<comment type="caution">
    <text evidence="2">The sequence shown here is derived from an EMBL/GenBank/DDBJ whole genome shotgun (WGS) entry which is preliminary data.</text>
</comment>
<evidence type="ECO:0000313" key="2">
    <source>
        <dbReference type="EMBL" id="GMH89469.1"/>
    </source>
</evidence>
<proteinExistence type="predicted"/>
<feature type="compositionally biased region" description="Polar residues" evidence="1">
    <location>
        <begin position="11"/>
        <end position="24"/>
    </location>
</feature>
<dbReference type="EMBL" id="BRXX01000094">
    <property type="protein sequence ID" value="GMH89469.1"/>
    <property type="molecule type" value="Genomic_DNA"/>
</dbReference>
<reference evidence="3" key="1">
    <citation type="journal article" date="2023" name="Commun. Biol.">
        <title>Genome analysis of Parmales, the sister group of diatoms, reveals the evolutionary specialization of diatoms from phago-mixotrophs to photoautotrophs.</title>
        <authorList>
            <person name="Ban H."/>
            <person name="Sato S."/>
            <person name="Yoshikawa S."/>
            <person name="Yamada K."/>
            <person name="Nakamura Y."/>
            <person name="Ichinomiya M."/>
            <person name="Sato N."/>
            <person name="Blanc-Mathieu R."/>
            <person name="Endo H."/>
            <person name="Kuwata A."/>
            <person name="Ogata H."/>
        </authorList>
    </citation>
    <scope>NUCLEOTIDE SEQUENCE [LARGE SCALE GENOMIC DNA]</scope>
    <source>
        <strain evidence="3">NIES 3699</strain>
    </source>
</reference>
<gene>
    <name evidence="2" type="ORF">TrVE_jg13104</name>
</gene>
<feature type="compositionally biased region" description="Low complexity" evidence="1">
    <location>
        <begin position="36"/>
        <end position="70"/>
    </location>
</feature>
<dbReference type="InterPro" id="IPR013083">
    <property type="entry name" value="Znf_RING/FYVE/PHD"/>
</dbReference>
<sequence>MPPKPSKRKASTSANAKPSSTNRKTSPKKSKAEQNVSKSTPTSTTQSTSVEEVTVVSSSSFSSSSSSSSFSPPPPSSRLVGLKLELQDNIIKGVQIPSSNHDYANLTINLQNFRRKTGKTNKPYYGLQLGHKHLFSQGKVCDTIVNWKCCELIELGIDTGFVVALKIHQETLNIAINGIRPHDYSDRHINSADHGLITGLKIGDVIAFDHHTEDVSRHRWKLQKSTADEIAREKMKLAAQRKSAEQQKKKKFSLKEEEARVIGEDYFSCKICVKMLAVPYITYPCTRCHFCKSCIDEGYNKKGTGPCQGCAATPMIKFEAIVDEKFKEMILTNYTVGLLNYSDTDTIGGKTGNEMYEEAVSESDDNYLKEEVKKFKKKLSEGSQEQPVEID</sequence>
<dbReference type="Proteomes" id="UP001165160">
    <property type="component" value="Unassembled WGS sequence"/>
</dbReference>